<protein>
    <submittedName>
        <fullName evidence="9">RDD family protein</fullName>
    </submittedName>
</protein>
<keyword evidence="4 7" id="KW-1133">Transmembrane helix</keyword>
<feature type="region of interest" description="Disordered" evidence="6">
    <location>
        <begin position="1"/>
        <end position="58"/>
    </location>
</feature>
<proteinExistence type="predicted"/>
<evidence type="ECO:0000256" key="6">
    <source>
        <dbReference type="SAM" id="MobiDB-lite"/>
    </source>
</evidence>
<dbReference type="Proteomes" id="UP001354931">
    <property type="component" value="Unassembled WGS sequence"/>
</dbReference>
<keyword evidence="3 7" id="KW-0812">Transmembrane</keyword>
<evidence type="ECO:0000313" key="9">
    <source>
        <dbReference type="EMBL" id="MEB8338669.1"/>
    </source>
</evidence>
<comment type="caution">
    <text evidence="9">The sequence shown here is derived from an EMBL/GenBank/DDBJ whole genome shotgun (WGS) entry which is preliminary data.</text>
</comment>
<evidence type="ECO:0000256" key="5">
    <source>
        <dbReference type="ARBA" id="ARBA00023136"/>
    </source>
</evidence>
<comment type="subcellular location">
    <subcellularLocation>
        <location evidence="1">Cell membrane</location>
        <topology evidence="1">Multi-pass membrane protein</topology>
    </subcellularLocation>
</comment>
<keyword evidence="10" id="KW-1185">Reference proteome</keyword>
<dbReference type="SUPFAM" id="SSF81995">
    <property type="entry name" value="beta-sandwich domain of Sec23/24"/>
    <property type="match status" value="1"/>
</dbReference>
<dbReference type="Pfam" id="PF06271">
    <property type="entry name" value="RDD"/>
    <property type="match status" value="1"/>
</dbReference>
<gene>
    <name evidence="9" type="ORF">OKJ99_14300</name>
</gene>
<feature type="transmembrane region" description="Helical" evidence="7">
    <location>
        <begin position="175"/>
        <end position="197"/>
    </location>
</feature>
<evidence type="ECO:0000313" key="10">
    <source>
        <dbReference type="Proteomes" id="UP001354931"/>
    </source>
</evidence>
<evidence type="ECO:0000256" key="4">
    <source>
        <dbReference type="ARBA" id="ARBA00022989"/>
    </source>
</evidence>
<keyword evidence="5 7" id="KW-0472">Membrane</keyword>
<sequence length="224" mass="23918">MSFGDQNNPYGQQQPPQNNPYGQQAPQGVPPQNYGYPQQPPGQPYAQQQQYGGYPQQPAGPAGVPPLASMGRRFGARLIDGLIFFVVYAIFLGTKIGDLMDAVNACSSTDSTCVNDAVTDWYSDVLPVIAVFMVLVLLYEVLMIGLVGGTLGKLAVGIRVLKLETGAKPGVGAGFLRWVIPMVGGLFCGIGALLVYLSPFWDGNKRNQGWHDKVAGTVVVNVKG</sequence>
<feature type="domain" description="RDD" evidence="8">
    <location>
        <begin position="67"/>
        <end position="216"/>
    </location>
</feature>
<dbReference type="PANTHER" id="PTHR36115">
    <property type="entry name" value="PROLINE-RICH ANTIGEN HOMOLOG-RELATED"/>
    <property type="match status" value="1"/>
</dbReference>
<organism evidence="9 10">
    <name type="scientific">Streptomyces endophyticus</name>
    <dbReference type="NCBI Taxonomy" id="714166"/>
    <lineage>
        <taxon>Bacteria</taxon>
        <taxon>Bacillati</taxon>
        <taxon>Actinomycetota</taxon>
        <taxon>Actinomycetes</taxon>
        <taxon>Kitasatosporales</taxon>
        <taxon>Streptomycetaceae</taxon>
        <taxon>Streptomyces</taxon>
    </lineage>
</organism>
<dbReference type="RefSeq" id="WP_326016469.1">
    <property type="nucleotide sequence ID" value="NZ_JAOZYC010000098.1"/>
</dbReference>
<feature type="compositionally biased region" description="Low complexity" evidence="6">
    <location>
        <begin position="44"/>
        <end position="58"/>
    </location>
</feature>
<evidence type="ECO:0000256" key="2">
    <source>
        <dbReference type="ARBA" id="ARBA00022475"/>
    </source>
</evidence>
<evidence type="ECO:0000256" key="7">
    <source>
        <dbReference type="SAM" id="Phobius"/>
    </source>
</evidence>
<feature type="compositionally biased region" description="Low complexity" evidence="6">
    <location>
        <begin position="1"/>
        <end position="37"/>
    </location>
</feature>
<reference evidence="9 10" key="1">
    <citation type="submission" date="2022-10" db="EMBL/GenBank/DDBJ databases">
        <authorList>
            <person name="Xie J."/>
            <person name="Shen N."/>
        </authorList>
    </citation>
    <scope>NUCLEOTIDE SEQUENCE [LARGE SCALE GENOMIC DNA]</scope>
    <source>
        <strain evidence="9 10">YIM65594</strain>
    </source>
</reference>
<feature type="transmembrane region" description="Helical" evidence="7">
    <location>
        <begin position="74"/>
        <end position="91"/>
    </location>
</feature>
<dbReference type="EMBL" id="JAOZYC010000098">
    <property type="protein sequence ID" value="MEB8338669.1"/>
    <property type="molecule type" value="Genomic_DNA"/>
</dbReference>
<evidence type="ECO:0000256" key="1">
    <source>
        <dbReference type="ARBA" id="ARBA00004651"/>
    </source>
</evidence>
<keyword evidence="2" id="KW-1003">Cell membrane</keyword>
<evidence type="ECO:0000256" key="3">
    <source>
        <dbReference type="ARBA" id="ARBA00022692"/>
    </source>
</evidence>
<accession>A0ABU6F3U2</accession>
<dbReference type="InterPro" id="IPR010432">
    <property type="entry name" value="RDD"/>
</dbReference>
<dbReference type="InterPro" id="IPR051791">
    <property type="entry name" value="Pra-immunoreactive"/>
</dbReference>
<feature type="transmembrane region" description="Helical" evidence="7">
    <location>
        <begin position="128"/>
        <end position="154"/>
    </location>
</feature>
<name>A0ABU6F3U2_9ACTN</name>
<evidence type="ECO:0000259" key="8">
    <source>
        <dbReference type="Pfam" id="PF06271"/>
    </source>
</evidence>